<evidence type="ECO:0000256" key="8">
    <source>
        <dbReference type="ARBA" id="ARBA00022691"/>
    </source>
</evidence>
<organism evidence="13">
    <name type="scientific">marine metagenome</name>
    <dbReference type="NCBI Taxonomy" id="408172"/>
    <lineage>
        <taxon>unclassified sequences</taxon>
        <taxon>metagenomes</taxon>
        <taxon>ecological metagenomes</taxon>
    </lineage>
</organism>
<dbReference type="InterPro" id="IPR029028">
    <property type="entry name" value="Alpha/beta_knot_MTases"/>
</dbReference>
<dbReference type="SUPFAM" id="SSF75217">
    <property type="entry name" value="alpha/beta knot"/>
    <property type="match status" value="1"/>
</dbReference>
<proteinExistence type="inferred from homology"/>
<dbReference type="EMBL" id="UINC01094471">
    <property type="protein sequence ID" value="SVC49730.1"/>
    <property type="molecule type" value="Genomic_DNA"/>
</dbReference>
<evidence type="ECO:0000256" key="9">
    <source>
        <dbReference type="ARBA" id="ARBA00025699"/>
    </source>
</evidence>
<evidence type="ECO:0000256" key="6">
    <source>
        <dbReference type="ARBA" id="ARBA00022603"/>
    </source>
</evidence>
<dbReference type="Pfam" id="PF04452">
    <property type="entry name" value="Methyltrans_RNA"/>
    <property type="match status" value="1"/>
</dbReference>
<dbReference type="SUPFAM" id="SSF88697">
    <property type="entry name" value="PUA domain-like"/>
    <property type="match status" value="1"/>
</dbReference>
<evidence type="ECO:0000256" key="10">
    <source>
        <dbReference type="ARBA" id="ARBA00047944"/>
    </source>
</evidence>
<feature type="domain" description="Ribosomal RNA small subunit methyltransferase E methyltransferase" evidence="11">
    <location>
        <begin position="73"/>
        <end position="115"/>
    </location>
</feature>
<evidence type="ECO:0000256" key="3">
    <source>
        <dbReference type="ARBA" id="ARBA00012328"/>
    </source>
</evidence>
<dbReference type="GO" id="GO:0070475">
    <property type="term" value="P:rRNA base methylation"/>
    <property type="evidence" value="ECO:0007669"/>
    <property type="project" value="TreeGrafter"/>
</dbReference>
<dbReference type="PANTHER" id="PTHR30027:SF3">
    <property type="entry name" value="16S RRNA (URACIL(1498)-N(3))-METHYLTRANSFERASE"/>
    <property type="match status" value="1"/>
</dbReference>
<evidence type="ECO:0000256" key="5">
    <source>
        <dbReference type="ARBA" id="ARBA00022552"/>
    </source>
</evidence>
<dbReference type="InterPro" id="IPR015947">
    <property type="entry name" value="PUA-like_sf"/>
</dbReference>
<dbReference type="Pfam" id="PF20260">
    <property type="entry name" value="PUA_4"/>
    <property type="match status" value="1"/>
</dbReference>
<keyword evidence="8" id="KW-0949">S-adenosyl-L-methionine</keyword>
<name>A0A382MM77_9ZZZZ</name>
<dbReference type="Gene3D" id="3.40.1280.10">
    <property type="match status" value="1"/>
</dbReference>
<keyword evidence="4" id="KW-0963">Cytoplasm</keyword>
<comment type="catalytic activity">
    <reaction evidence="10">
        <text>uridine(1498) in 16S rRNA + S-adenosyl-L-methionine = N(3)-methyluridine(1498) in 16S rRNA + S-adenosyl-L-homocysteine + H(+)</text>
        <dbReference type="Rhea" id="RHEA:42920"/>
        <dbReference type="Rhea" id="RHEA-COMP:10283"/>
        <dbReference type="Rhea" id="RHEA-COMP:10284"/>
        <dbReference type="ChEBI" id="CHEBI:15378"/>
        <dbReference type="ChEBI" id="CHEBI:57856"/>
        <dbReference type="ChEBI" id="CHEBI:59789"/>
        <dbReference type="ChEBI" id="CHEBI:65315"/>
        <dbReference type="ChEBI" id="CHEBI:74502"/>
        <dbReference type="EC" id="2.1.1.193"/>
    </reaction>
</comment>
<dbReference type="InterPro" id="IPR006700">
    <property type="entry name" value="RsmE"/>
</dbReference>
<dbReference type="InterPro" id="IPR029026">
    <property type="entry name" value="tRNA_m1G_MTases_N"/>
</dbReference>
<gene>
    <name evidence="13" type="ORF">METZ01_LOCUS302584</name>
</gene>
<dbReference type="EC" id="2.1.1.193" evidence="3"/>
<comment type="similarity">
    <text evidence="2">Belongs to the RNA methyltransferase RsmE family.</text>
</comment>
<dbReference type="NCBIfam" id="TIGR00046">
    <property type="entry name" value="RsmE family RNA methyltransferase"/>
    <property type="match status" value="1"/>
</dbReference>
<evidence type="ECO:0000259" key="11">
    <source>
        <dbReference type="Pfam" id="PF04452"/>
    </source>
</evidence>
<keyword evidence="6" id="KW-0489">Methyltransferase</keyword>
<comment type="subcellular location">
    <subcellularLocation>
        <location evidence="1">Cytoplasm</location>
    </subcellularLocation>
</comment>
<feature type="domain" description="Ribosomal RNA small subunit methyltransferase E PUA-like" evidence="12">
    <location>
        <begin position="18"/>
        <end position="60"/>
    </location>
</feature>
<evidence type="ECO:0000256" key="4">
    <source>
        <dbReference type="ARBA" id="ARBA00022490"/>
    </source>
</evidence>
<dbReference type="InterPro" id="IPR046887">
    <property type="entry name" value="RsmE_PUA-like"/>
</dbReference>
<dbReference type="InterPro" id="IPR046886">
    <property type="entry name" value="RsmE_MTase_dom"/>
</dbReference>
<dbReference type="PANTHER" id="PTHR30027">
    <property type="entry name" value="RIBOSOMAL RNA SMALL SUBUNIT METHYLTRANSFERASE E"/>
    <property type="match status" value="1"/>
</dbReference>
<evidence type="ECO:0000256" key="2">
    <source>
        <dbReference type="ARBA" id="ARBA00005528"/>
    </source>
</evidence>
<reference evidence="13" key="1">
    <citation type="submission" date="2018-05" db="EMBL/GenBank/DDBJ databases">
        <authorList>
            <person name="Lanie J.A."/>
            <person name="Ng W.-L."/>
            <person name="Kazmierczak K.M."/>
            <person name="Andrzejewski T.M."/>
            <person name="Davidsen T.M."/>
            <person name="Wayne K.J."/>
            <person name="Tettelin H."/>
            <person name="Glass J.I."/>
            <person name="Rusch D."/>
            <person name="Podicherti R."/>
            <person name="Tsui H.-C.T."/>
            <person name="Winkler M.E."/>
        </authorList>
    </citation>
    <scope>NUCLEOTIDE SEQUENCE</scope>
</reference>
<evidence type="ECO:0000259" key="12">
    <source>
        <dbReference type="Pfam" id="PF20260"/>
    </source>
</evidence>
<accession>A0A382MM77</accession>
<evidence type="ECO:0000256" key="1">
    <source>
        <dbReference type="ARBA" id="ARBA00004496"/>
    </source>
</evidence>
<evidence type="ECO:0000256" key="7">
    <source>
        <dbReference type="ARBA" id="ARBA00022679"/>
    </source>
</evidence>
<feature type="non-terminal residue" evidence="13">
    <location>
        <position position="128"/>
    </location>
</feature>
<dbReference type="AlphaFoldDB" id="A0A382MM77"/>
<keyword evidence="5" id="KW-0698">rRNA processing</keyword>
<dbReference type="GO" id="GO:0005737">
    <property type="term" value="C:cytoplasm"/>
    <property type="evidence" value="ECO:0007669"/>
    <property type="project" value="UniProtKB-SubCell"/>
</dbReference>
<evidence type="ECO:0000313" key="13">
    <source>
        <dbReference type="EMBL" id="SVC49730.1"/>
    </source>
</evidence>
<sequence length="128" mass="14785">MPFFLFEGLLECGLEAKLEGKEARHAIKSRRLRPGEIFEIQDSQTERFQARILERKRDSLGFVVEKRLTIPRESPLKLELWLALPKQKSLEWVLQKGTELGVSNITVFRSRYSSGAARSLDLERGLSR</sequence>
<dbReference type="GO" id="GO:0070042">
    <property type="term" value="F:rRNA (uridine-N3-)-methyltransferase activity"/>
    <property type="evidence" value="ECO:0007669"/>
    <property type="project" value="TreeGrafter"/>
</dbReference>
<protein>
    <recommendedName>
        <fullName evidence="3">16S rRNA (uracil(1498)-N(3))-methyltransferase</fullName>
        <ecNumber evidence="3">2.1.1.193</ecNumber>
    </recommendedName>
</protein>
<keyword evidence="7" id="KW-0808">Transferase</keyword>
<comment type="function">
    <text evidence="9">Specifically methylates the N3 position of the uracil ring of uridine 1498 (m3U1498) in 16S rRNA. Acts on the fully assembled 30S ribosomal subunit.</text>
</comment>